<dbReference type="PANTHER" id="PTHR42928:SF5">
    <property type="entry name" value="BLR1237 PROTEIN"/>
    <property type="match status" value="1"/>
</dbReference>
<sequence>MTGISRRGVVAGGLSLMATRARASADWPTRPIKIVVPFAPGGPTDFVARLVARALSEPLGQQVFVENRAGATGNIGAQAVADADPDGYTLLHTTIATQALNPILMPASRLRPLNDFVPVGTTAALPNVLVVQPKKHDIKTVQELAELGRRQPRGLSFGTFGHGTSPHILSLLFQKKAAFEAVPVAYRGSAPALTDILSGQLDFLFDNITTSAEQIRAGTIRGLAVTSASRSSVLPEIPTMKEAGFDGFDLDFGFSLMAPAKIPADVLARLQDAFDPIASGADYADALRLRGADALVVPRAELPRFLERATDTWMNVARQIGLGPAT</sequence>
<dbReference type="Proteomes" id="UP000298781">
    <property type="component" value="Chromosome"/>
</dbReference>
<gene>
    <name evidence="2" type="ORF">E8M01_31640</name>
</gene>
<dbReference type="OrthoDB" id="7247861at2"/>
<protein>
    <submittedName>
        <fullName evidence="2">Tripartite tricarboxylate transporter substrate binding protein</fullName>
    </submittedName>
</protein>
<evidence type="ECO:0000313" key="2">
    <source>
        <dbReference type="EMBL" id="QCI68382.1"/>
    </source>
</evidence>
<evidence type="ECO:0000256" key="1">
    <source>
        <dbReference type="ARBA" id="ARBA00006987"/>
    </source>
</evidence>
<proteinExistence type="inferred from homology"/>
<evidence type="ECO:0000313" key="3">
    <source>
        <dbReference type="Proteomes" id="UP000298781"/>
    </source>
</evidence>
<organism evidence="2 3">
    <name type="scientific">Phreatobacter stygius</name>
    <dbReference type="NCBI Taxonomy" id="1940610"/>
    <lineage>
        <taxon>Bacteria</taxon>
        <taxon>Pseudomonadati</taxon>
        <taxon>Pseudomonadota</taxon>
        <taxon>Alphaproteobacteria</taxon>
        <taxon>Hyphomicrobiales</taxon>
        <taxon>Phreatobacteraceae</taxon>
        <taxon>Phreatobacter</taxon>
    </lineage>
</organism>
<dbReference type="SUPFAM" id="SSF53850">
    <property type="entry name" value="Periplasmic binding protein-like II"/>
    <property type="match status" value="1"/>
</dbReference>
<comment type="similarity">
    <text evidence="1">Belongs to the UPF0065 (bug) family.</text>
</comment>
<dbReference type="Gene3D" id="3.40.190.10">
    <property type="entry name" value="Periplasmic binding protein-like II"/>
    <property type="match status" value="1"/>
</dbReference>
<name>A0A4D7BKW9_9HYPH</name>
<dbReference type="AlphaFoldDB" id="A0A4D7BKW9"/>
<accession>A0A4D7BKW9</accession>
<dbReference type="Pfam" id="PF03401">
    <property type="entry name" value="TctC"/>
    <property type="match status" value="1"/>
</dbReference>
<dbReference type="InterPro" id="IPR042100">
    <property type="entry name" value="Bug_dom1"/>
</dbReference>
<keyword evidence="3" id="KW-1185">Reference proteome</keyword>
<reference evidence="2 3" key="1">
    <citation type="submission" date="2019-04" db="EMBL/GenBank/DDBJ databases">
        <title>Phreatobacter aquaticus sp. nov.</title>
        <authorList>
            <person name="Choi A."/>
        </authorList>
    </citation>
    <scope>NUCLEOTIDE SEQUENCE [LARGE SCALE GENOMIC DNA]</scope>
    <source>
        <strain evidence="2 3">KCTC 52518</strain>
    </source>
</reference>
<dbReference type="CDD" id="cd07012">
    <property type="entry name" value="PBP2_Bug_TTT"/>
    <property type="match status" value="1"/>
</dbReference>
<dbReference type="KEGG" id="pstg:E8M01_31640"/>
<dbReference type="PANTHER" id="PTHR42928">
    <property type="entry name" value="TRICARBOXYLATE-BINDING PROTEIN"/>
    <property type="match status" value="1"/>
</dbReference>
<dbReference type="EMBL" id="CP039690">
    <property type="protein sequence ID" value="QCI68382.1"/>
    <property type="molecule type" value="Genomic_DNA"/>
</dbReference>
<dbReference type="InterPro" id="IPR005064">
    <property type="entry name" value="BUG"/>
</dbReference>
<dbReference type="Gene3D" id="3.40.190.150">
    <property type="entry name" value="Bordetella uptake gene, domain 1"/>
    <property type="match status" value="1"/>
</dbReference>
<dbReference type="PIRSF" id="PIRSF017082">
    <property type="entry name" value="YflP"/>
    <property type="match status" value="1"/>
</dbReference>